<reference evidence="6 7" key="1">
    <citation type="submission" date="2018-07" db="EMBL/GenBank/DDBJ databases">
        <title>Freshwater and sediment microbial communities from various areas in North America, analyzing microbe dynamics in response to fracking.</title>
        <authorList>
            <person name="Lamendella R."/>
        </authorList>
    </citation>
    <scope>NUCLEOTIDE SEQUENCE [LARGE SCALE GENOMIC DNA]</scope>
    <source>
        <strain evidence="6 7">160A</strain>
    </source>
</reference>
<evidence type="ECO:0000256" key="1">
    <source>
        <dbReference type="ARBA" id="ARBA00022490"/>
    </source>
</evidence>
<sequence length="97" mass="11393">MFLKPGFRDEYKKRHDQIWPELADLIKSTGVYDYSIFLDEETNVLFGVQKQDGDLSSQDLGANPIVRKWWKYMADIMETNLDNSPVTIPLEEVFYLD</sequence>
<comment type="caution">
    <text evidence="6">The sequence shown here is derived from an EMBL/GenBank/DDBJ whole genome shotgun (WGS) entry which is preliminary data.</text>
</comment>
<dbReference type="Pfam" id="PF05336">
    <property type="entry name" value="rhaM"/>
    <property type="match status" value="1"/>
</dbReference>
<dbReference type="EC" id="5.1.3.32" evidence="5"/>
<dbReference type="Proteomes" id="UP000252733">
    <property type="component" value="Unassembled WGS sequence"/>
</dbReference>
<dbReference type="InterPro" id="IPR011008">
    <property type="entry name" value="Dimeric_a/b-barrel"/>
</dbReference>
<name>A0A368UUM1_9BACT</name>
<evidence type="ECO:0000256" key="2">
    <source>
        <dbReference type="ARBA" id="ARBA00023235"/>
    </source>
</evidence>
<keyword evidence="1" id="KW-0963">Cytoplasm</keyword>
<dbReference type="Gene3D" id="3.30.70.100">
    <property type="match status" value="1"/>
</dbReference>
<keyword evidence="7" id="KW-1185">Reference proteome</keyword>
<keyword evidence="2" id="KW-0413">Isomerase</keyword>
<keyword evidence="3" id="KW-0119">Carbohydrate metabolism</keyword>
<dbReference type="PANTHER" id="PTHR34389">
    <property type="entry name" value="L-RHAMNOSE MUTAROTASE"/>
    <property type="match status" value="1"/>
</dbReference>
<dbReference type="PANTHER" id="PTHR34389:SF2">
    <property type="entry name" value="L-RHAMNOSE MUTAROTASE"/>
    <property type="match status" value="1"/>
</dbReference>
<dbReference type="GO" id="GO:0019301">
    <property type="term" value="P:rhamnose catabolic process"/>
    <property type="evidence" value="ECO:0007669"/>
    <property type="project" value="UniProtKB-UniRule"/>
</dbReference>
<accession>A0A368UUM1</accession>
<proteinExistence type="predicted"/>
<dbReference type="SUPFAM" id="SSF54909">
    <property type="entry name" value="Dimeric alpha+beta barrel"/>
    <property type="match status" value="1"/>
</dbReference>
<organism evidence="6 7">
    <name type="scientific">Marinilabilia salmonicolor</name>
    <dbReference type="NCBI Taxonomy" id="989"/>
    <lineage>
        <taxon>Bacteria</taxon>
        <taxon>Pseudomonadati</taxon>
        <taxon>Bacteroidota</taxon>
        <taxon>Bacteroidia</taxon>
        <taxon>Marinilabiliales</taxon>
        <taxon>Marinilabiliaceae</taxon>
        <taxon>Marinilabilia</taxon>
    </lineage>
</organism>
<dbReference type="EMBL" id="QPIZ01000015">
    <property type="protein sequence ID" value="RCW32548.1"/>
    <property type="molecule type" value="Genomic_DNA"/>
</dbReference>
<dbReference type="AlphaFoldDB" id="A0A368UUM1"/>
<dbReference type="GO" id="GO:0062192">
    <property type="term" value="F:L-rhamnose mutarotase activity"/>
    <property type="evidence" value="ECO:0007669"/>
    <property type="project" value="UniProtKB-UniRule"/>
</dbReference>
<dbReference type="GO" id="GO:0005737">
    <property type="term" value="C:cytoplasm"/>
    <property type="evidence" value="ECO:0007669"/>
    <property type="project" value="InterPro"/>
</dbReference>
<evidence type="ECO:0000256" key="3">
    <source>
        <dbReference type="ARBA" id="ARBA00023277"/>
    </source>
</evidence>
<gene>
    <name evidence="6" type="ORF">DFO77_11593</name>
</gene>
<evidence type="ECO:0000256" key="4">
    <source>
        <dbReference type="ARBA" id="ARBA00023308"/>
    </source>
</evidence>
<dbReference type="InterPro" id="IPR013448">
    <property type="entry name" value="L-rhamnose_mutarotase"/>
</dbReference>
<dbReference type="InterPro" id="IPR008000">
    <property type="entry name" value="Rham/fucose_mutarotase"/>
</dbReference>
<evidence type="ECO:0000313" key="6">
    <source>
        <dbReference type="EMBL" id="RCW32548.1"/>
    </source>
</evidence>
<evidence type="ECO:0000313" key="7">
    <source>
        <dbReference type="Proteomes" id="UP000252733"/>
    </source>
</evidence>
<dbReference type="NCBIfam" id="TIGR02625">
    <property type="entry name" value="YiiL_rotase"/>
    <property type="match status" value="1"/>
</dbReference>
<protein>
    <recommendedName>
        <fullName evidence="5">L-rhamnose mutarotase</fullName>
        <ecNumber evidence="5">5.1.3.32</ecNumber>
    </recommendedName>
</protein>
<evidence type="ECO:0000256" key="5">
    <source>
        <dbReference type="NCBIfam" id="TIGR02625"/>
    </source>
</evidence>
<keyword evidence="4" id="KW-0684">Rhamnose metabolism</keyword>